<dbReference type="EMBL" id="CM004396">
    <property type="protein sequence ID" value="KAG8645673.1"/>
    <property type="molecule type" value="Genomic_DNA"/>
</dbReference>
<evidence type="ECO:0000313" key="2">
    <source>
        <dbReference type="Proteomes" id="UP000091857"/>
    </source>
</evidence>
<sequence length="184" mass="21134">MGLNIDGPYSGCNPKAFQLSKEWRQNVELARAQLEKAKSHMKKWADENRRLQEFIVGDLVIVKLLPEQLRFLRNRDKRLVRKYEGPVPVVAKIGPTSYRIEPPKWMTVHPVFHVSKLNPYNADESDASRNITSRPAVTGAPPVNQGVEEILAERVVKSTKRPPHKEYLIKWNGLGVEETSWEKE</sequence>
<keyword evidence="2" id="KW-1185">Reference proteome</keyword>
<protein>
    <submittedName>
        <fullName evidence="1">Uncharacterized protein</fullName>
    </submittedName>
</protein>
<dbReference type="Proteomes" id="UP000091857">
    <property type="component" value="Chromosome 10"/>
</dbReference>
<evidence type="ECO:0000313" key="1">
    <source>
        <dbReference type="EMBL" id="KAG8645673.1"/>
    </source>
</evidence>
<gene>
    <name evidence="1" type="ORF">MANES_10G083832v8</name>
</gene>
<reference evidence="2" key="1">
    <citation type="journal article" date="2016" name="Nat. Biotechnol.">
        <title>Sequencing wild and cultivated cassava and related species reveals extensive interspecific hybridization and genetic diversity.</title>
        <authorList>
            <person name="Bredeson J.V."/>
            <person name="Lyons J.B."/>
            <person name="Prochnik S.E."/>
            <person name="Wu G.A."/>
            <person name="Ha C.M."/>
            <person name="Edsinger-Gonzales E."/>
            <person name="Grimwood J."/>
            <person name="Schmutz J."/>
            <person name="Rabbi I.Y."/>
            <person name="Egesi C."/>
            <person name="Nauluvula P."/>
            <person name="Lebot V."/>
            <person name="Ndunguru J."/>
            <person name="Mkamilo G."/>
            <person name="Bart R.S."/>
            <person name="Setter T.L."/>
            <person name="Gleadow R.M."/>
            <person name="Kulakow P."/>
            <person name="Ferguson M.E."/>
            <person name="Rounsley S."/>
            <person name="Rokhsar D.S."/>
        </authorList>
    </citation>
    <scope>NUCLEOTIDE SEQUENCE [LARGE SCALE GENOMIC DNA]</scope>
    <source>
        <strain evidence="2">cv. AM560-2</strain>
    </source>
</reference>
<proteinExistence type="predicted"/>
<organism evidence="1 2">
    <name type="scientific">Manihot esculenta</name>
    <name type="common">Cassava</name>
    <name type="synonym">Jatropha manihot</name>
    <dbReference type="NCBI Taxonomy" id="3983"/>
    <lineage>
        <taxon>Eukaryota</taxon>
        <taxon>Viridiplantae</taxon>
        <taxon>Streptophyta</taxon>
        <taxon>Embryophyta</taxon>
        <taxon>Tracheophyta</taxon>
        <taxon>Spermatophyta</taxon>
        <taxon>Magnoliopsida</taxon>
        <taxon>eudicotyledons</taxon>
        <taxon>Gunneridae</taxon>
        <taxon>Pentapetalae</taxon>
        <taxon>rosids</taxon>
        <taxon>fabids</taxon>
        <taxon>Malpighiales</taxon>
        <taxon>Euphorbiaceae</taxon>
        <taxon>Crotonoideae</taxon>
        <taxon>Manihoteae</taxon>
        <taxon>Manihot</taxon>
    </lineage>
</organism>
<comment type="caution">
    <text evidence="1">The sequence shown here is derived from an EMBL/GenBank/DDBJ whole genome shotgun (WGS) entry which is preliminary data.</text>
</comment>
<name>A0ACB7GZ55_MANES</name>
<accession>A0ACB7GZ55</accession>